<comment type="subunit">
    <text evidence="4">Homodimer.</text>
</comment>
<evidence type="ECO:0000256" key="3">
    <source>
        <dbReference type="ARBA" id="ARBA00023235"/>
    </source>
</evidence>
<evidence type="ECO:0000256" key="4">
    <source>
        <dbReference type="HAMAP-Rule" id="MF_00171"/>
    </source>
</evidence>
<sequence length="268" mass="31055">MRYFFHIAYQGQHYNGWQKQPGIKSVQEVIEQTLSKILKSPIAINGCGRTDAHVHASQFFFHADIEKEINPNLLYILNKALPSNIAVFDIIKMEGKPHARFDAVQRKYDYFVHTYKDPFLTNQSSFYLLNDLNFDKMKAVVKLLPQYKDYRAFCTHPDKYEHTICNVMEADLFVNPKGDRLRFHIASNRFLGKMIRLIMGKILMVGKGQLSFDEFESELITLKPSKISLPAHPTGLYLSKVTYPYLNLEPRTEFIHSTQGTEWISIGV</sequence>
<dbReference type="STRING" id="332999.SAMN04488511_11290"/>
<feature type="active site" description="Nucleophile" evidence="4 5">
    <location>
        <position position="51"/>
    </location>
</feature>
<dbReference type="GO" id="GO:0003723">
    <property type="term" value="F:RNA binding"/>
    <property type="evidence" value="ECO:0007669"/>
    <property type="project" value="InterPro"/>
</dbReference>
<dbReference type="PIRSF" id="PIRSF001430">
    <property type="entry name" value="tRNA_psdUrid_synth"/>
    <property type="match status" value="1"/>
</dbReference>
<dbReference type="EC" id="5.4.99.12" evidence="4"/>
<evidence type="ECO:0000256" key="7">
    <source>
        <dbReference type="RuleBase" id="RU003792"/>
    </source>
</evidence>
<dbReference type="InterPro" id="IPR020097">
    <property type="entry name" value="PsdUridine_synth_TruA_a/b_dom"/>
</dbReference>
<comment type="caution">
    <text evidence="4">Lacks conserved residue(s) required for the propagation of feature annotation.</text>
</comment>
<dbReference type="GO" id="GO:0160147">
    <property type="term" value="F:tRNA pseudouridine(38-40) synthase activity"/>
    <property type="evidence" value="ECO:0007669"/>
    <property type="project" value="UniProtKB-EC"/>
</dbReference>
<dbReference type="PANTHER" id="PTHR11142">
    <property type="entry name" value="PSEUDOURIDYLATE SYNTHASE"/>
    <property type="match status" value="1"/>
</dbReference>
<dbReference type="InterPro" id="IPR020095">
    <property type="entry name" value="PsdUridine_synth_TruA_C"/>
</dbReference>
<dbReference type="AlphaFoldDB" id="A0A1I0TPA9"/>
<keyword evidence="2 4" id="KW-0819">tRNA processing</keyword>
<keyword evidence="3 4" id="KW-0413">Isomerase</keyword>
<comment type="catalytic activity">
    <reaction evidence="4 7">
        <text>uridine(38/39/40) in tRNA = pseudouridine(38/39/40) in tRNA</text>
        <dbReference type="Rhea" id="RHEA:22376"/>
        <dbReference type="Rhea" id="RHEA-COMP:10085"/>
        <dbReference type="Rhea" id="RHEA-COMP:10087"/>
        <dbReference type="ChEBI" id="CHEBI:65314"/>
        <dbReference type="ChEBI" id="CHEBI:65315"/>
        <dbReference type="EC" id="5.4.99.12"/>
    </reaction>
</comment>
<name>A0A1I0TPA9_9SPHI</name>
<comment type="function">
    <text evidence="4">Formation of pseudouridine at positions 38, 39 and 40 in the anticodon stem and loop of transfer RNAs.</text>
</comment>
<dbReference type="SUPFAM" id="SSF55120">
    <property type="entry name" value="Pseudouridine synthase"/>
    <property type="match status" value="1"/>
</dbReference>
<dbReference type="Proteomes" id="UP000198836">
    <property type="component" value="Unassembled WGS sequence"/>
</dbReference>
<proteinExistence type="inferred from homology"/>
<protein>
    <recommendedName>
        <fullName evidence="4">tRNA pseudouridine synthase A</fullName>
        <ecNumber evidence="4">5.4.99.12</ecNumber>
    </recommendedName>
    <alternativeName>
        <fullName evidence="4">tRNA pseudouridine(38-40) synthase</fullName>
    </alternativeName>
    <alternativeName>
        <fullName evidence="4">tRNA pseudouridylate synthase I</fullName>
    </alternativeName>
    <alternativeName>
        <fullName evidence="4">tRNA-uridine isomerase I</fullName>
    </alternativeName>
</protein>
<feature type="binding site" evidence="4 6">
    <location>
        <position position="108"/>
    </location>
    <ligand>
        <name>substrate</name>
    </ligand>
</feature>
<dbReference type="InterPro" id="IPR001406">
    <property type="entry name" value="PsdUridine_synth_TruA"/>
</dbReference>
<evidence type="ECO:0000256" key="2">
    <source>
        <dbReference type="ARBA" id="ARBA00022694"/>
    </source>
</evidence>
<evidence type="ECO:0000313" key="9">
    <source>
        <dbReference type="EMBL" id="SFA53564.1"/>
    </source>
</evidence>
<dbReference type="Gene3D" id="3.30.70.660">
    <property type="entry name" value="Pseudouridine synthase I, catalytic domain, C-terminal subdomain"/>
    <property type="match status" value="1"/>
</dbReference>
<reference evidence="10" key="1">
    <citation type="submission" date="2016-10" db="EMBL/GenBank/DDBJ databases">
        <authorList>
            <person name="Varghese N."/>
            <person name="Submissions S."/>
        </authorList>
    </citation>
    <scope>NUCLEOTIDE SEQUENCE [LARGE SCALE GENOMIC DNA]</scope>
    <source>
        <strain evidence="10">DSM 18130</strain>
    </source>
</reference>
<dbReference type="PANTHER" id="PTHR11142:SF0">
    <property type="entry name" value="TRNA PSEUDOURIDINE SYNTHASE-LIKE 1"/>
    <property type="match status" value="1"/>
</dbReference>
<dbReference type="OrthoDB" id="9811823at2"/>
<evidence type="ECO:0000256" key="6">
    <source>
        <dbReference type="PIRSR" id="PIRSR001430-2"/>
    </source>
</evidence>
<dbReference type="InterPro" id="IPR020094">
    <property type="entry name" value="TruA/RsuA/RluB/E/F_N"/>
</dbReference>
<feature type="domain" description="Pseudouridine synthase I TruA alpha/beta" evidence="8">
    <location>
        <begin position="148"/>
        <end position="244"/>
    </location>
</feature>
<dbReference type="HAMAP" id="MF_00171">
    <property type="entry name" value="TruA"/>
    <property type="match status" value="1"/>
</dbReference>
<dbReference type="Pfam" id="PF01416">
    <property type="entry name" value="PseudoU_synth_1"/>
    <property type="match status" value="1"/>
</dbReference>
<dbReference type="InterPro" id="IPR020103">
    <property type="entry name" value="PsdUridine_synth_cat_dom_sf"/>
</dbReference>
<comment type="similarity">
    <text evidence="1 4 7">Belongs to the tRNA pseudouridine synthase TruA family.</text>
</comment>
<evidence type="ECO:0000256" key="5">
    <source>
        <dbReference type="PIRSR" id="PIRSR001430-1"/>
    </source>
</evidence>
<evidence type="ECO:0000259" key="8">
    <source>
        <dbReference type="Pfam" id="PF01416"/>
    </source>
</evidence>
<dbReference type="NCBIfam" id="TIGR00071">
    <property type="entry name" value="hisT_truA"/>
    <property type="match status" value="1"/>
</dbReference>
<dbReference type="Gene3D" id="3.30.70.580">
    <property type="entry name" value="Pseudouridine synthase I, catalytic domain, N-terminal subdomain"/>
    <property type="match status" value="1"/>
</dbReference>
<evidence type="ECO:0000313" key="10">
    <source>
        <dbReference type="Proteomes" id="UP000198836"/>
    </source>
</evidence>
<organism evidence="9 10">
    <name type="scientific">Pedobacter suwonensis</name>
    <dbReference type="NCBI Taxonomy" id="332999"/>
    <lineage>
        <taxon>Bacteria</taxon>
        <taxon>Pseudomonadati</taxon>
        <taxon>Bacteroidota</taxon>
        <taxon>Sphingobacteriia</taxon>
        <taxon>Sphingobacteriales</taxon>
        <taxon>Sphingobacteriaceae</taxon>
        <taxon>Pedobacter</taxon>
    </lineage>
</organism>
<evidence type="ECO:0000256" key="1">
    <source>
        <dbReference type="ARBA" id="ARBA00009375"/>
    </source>
</evidence>
<dbReference type="GO" id="GO:0031119">
    <property type="term" value="P:tRNA pseudouridine synthesis"/>
    <property type="evidence" value="ECO:0007669"/>
    <property type="project" value="UniProtKB-UniRule"/>
</dbReference>
<dbReference type="EMBL" id="FOJM01000012">
    <property type="protein sequence ID" value="SFA53564.1"/>
    <property type="molecule type" value="Genomic_DNA"/>
</dbReference>
<accession>A0A1I0TPA9</accession>
<gene>
    <name evidence="4" type="primary">truA</name>
    <name evidence="9" type="ORF">SAMN04488511_11290</name>
</gene>
<keyword evidence="10" id="KW-1185">Reference proteome</keyword>
<dbReference type="RefSeq" id="WP_090985204.1">
    <property type="nucleotide sequence ID" value="NZ_FOJM01000012.1"/>
</dbReference>